<proteinExistence type="predicted"/>
<evidence type="ECO:0000313" key="2">
    <source>
        <dbReference type="Proteomes" id="UP001162060"/>
    </source>
</evidence>
<evidence type="ECO:0000313" key="1">
    <source>
        <dbReference type="EMBL" id="CAK7899213.1"/>
    </source>
</evidence>
<protein>
    <submittedName>
        <fullName evidence="1">Uncharacterized protein</fullName>
    </submittedName>
</protein>
<dbReference type="Proteomes" id="UP001162060">
    <property type="component" value="Unassembled WGS sequence"/>
</dbReference>
<gene>
    <name evidence="1" type="ORF">PM001_LOCUS1827</name>
</gene>
<name>A0AAV1T519_9STRA</name>
<sequence>MGVDARDSDGLRSKQLALQEIVLVCTAATGPNVLLEEIDYLVLSLSPVIVGAKKGLTHLLATCYDICVMCWKGT</sequence>
<dbReference type="EMBL" id="CAKLBY020000016">
    <property type="protein sequence ID" value="CAK7899213.1"/>
    <property type="molecule type" value="Genomic_DNA"/>
</dbReference>
<dbReference type="AlphaFoldDB" id="A0AAV1T519"/>
<reference evidence="1" key="1">
    <citation type="submission" date="2024-01" db="EMBL/GenBank/DDBJ databases">
        <authorList>
            <person name="Webb A."/>
        </authorList>
    </citation>
    <scope>NUCLEOTIDE SEQUENCE</scope>
    <source>
        <strain evidence="1">Pm1</strain>
    </source>
</reference>
<comment type="caution">
    <text evidence="1">The sequence shown here is derived from an EMBL/GenBank/DDBJ whole genome shotgun (WGS) entry which is preliminary data.</text>
</comment>
<accession>A0AAV1T519</accession>
<organism evidence="1 2">
    <name type="scientific">Peronospora matthiolae</name>
    <dbReference type="NCBI Taxonomy" id="2874970"/>
    <lineage>
        <taxon>Eukaryota</taxon>
        <taxon>Sar</taxon>
        <taxon>Stramenopiles</taxon>
        <taxon>Oomycota</taxon>
        <taxon>Peronosporomycetes</taxon>
        <taxon>Peronosporales</taxon>
        <taxon>Peronosporaceae</taxon>
        <taxon>Peronospora</taxon>
    </lineage>
</organism>